<dbReference type="Proteomes" id="UP000664132">
    <property type="component" value="Unassembled WGS sequence"/>
</dbReference>
<dbReference type="PANTHER" id="PTHR43656:SF2">
    <property type="entry name" value="BINDING OXIDOREDUCTASE, PUTATIVE (AFU_ORTHOLOGUE AFUA_2G08260)-RELATED"/>
    <property type="match status" value="1"/>
</dbReference>
<sequence>MQLSEKIELPCGLVLPNRLAKAAMAEVMAPDHNPSKGFSSAYGEWADGGWGMVITGNVQVSSIFHGSPADVETSLKGQTPEQKAAWKNWAAVCQRSGTPTVIQLCHPGRQSPLGAGSSGLFTKNVAPSPVKLNLGESIIARTAVSLLFGTPREMTTDEITGPEGIVAQFVEGSKQCYEAGFKGVELHASHGYLLAQFMSSTTNFRTDEFGGSAAKRVEVVLRIIREVRKATSPEFCIGIKLNSVDAASSESPEEVMEQISLINEAGVDFMEISGGTYENPRMMAGDVSELDKDASKEPKTKQSTLLREAFFLQFAQEVRARFPKAVLMVTGGFRTRVGMEAALKSGGCDLIGLARPAAVLPKLPKEIILNEKISDEDARVVLAPVPTPGWIKWVPIKALGGGLQSKYYAGQIQRLAKGLRPVDSRI</sequence>
<dbReference type="InterPro" id="IPR001155">
    <property type="entry name" value="OxRdtase_FMN_N"/>
</dbReference>
<keyword evidence="7" id="KW-1185">Reference proteome</keyword>
<evidence type="ECO:0000313" key="7">
    <source>
        <dbReference type="Proteomes" id="UP000664132"/>
    </source>
</evidence>
<keyword evidence="4" id="KW-0560">Oxidoreductase</keyword>
<reference evidence="6" key="1">
    <citation type="submission" date="2021-02" db="EMBL/GenBank/DDBJ databases">
        <title>Genome sequence Cadophora malorum strain M34.</title>
        <authorList>
            <person name="Stefanovic E."/>
            <person name="Vu D."/>
            <person name="Scully C."/>
            <person name="Dijksterhuis J."/>
            <person name="Roader J."/>
            <person name="Houbraken J."/>
        </authorList>
    </citation>
    <scope>NUCLEOTIDE SEQUENCE</scope>
    <source>
        <strain evidence="6">M34</strain>
    </source>
</reference>
<protein>
    <recommendedName>
        <fullName evidence="5">NADH:flavin oxidoreductase/NADH oxidase N-terminal domain-containing protein</fullName>
    </recommendedName>
</protein>
<keyword evidence="2" id="KW-0285">Flavoprotein</keyword>
<name>A0A8H8BUF2_9HELO</name>
<dbReference type="Pfam" id="PF00724">
    <property type="entry name" value="Oxidored_FMN"/>
    <property type="match status" value="1"/>
</dbReference>
<evidence type="ECO:0000256" key="2">
    <source>
        <dbReference type="ARBA" id="ARBA00022630"/>
    </source>
</evidence>
<organism evidence="6 7">
    <name type="scientific">Cadophora malorum</name>
    <dbReference type="NCBI Taxonomy" id="108018"/>
    <lineage>
        <taxon>Eukaryota</taxon>
        <taxon>Fungi</taxon>
        <taxon>Dikarya</taxon>
        <taxon>Ascomycota</taxon>
        <taxon>Pezizomycotina</taxon>
        <taxon>Leotiomycetes</taxon>
        <taxon>Helotiales</taxon>
        <taxon>Ploettnerulaceae</taxon>
        <taxon>Cadophora</taxon>
    </lineage>
</organism>
<feature type="domain" description="NADH:flavin oxidoreductase/NADH oxidase N-terminal" evidence="5">
    <location>
        <begin position="15"/>
        <end position="367"/>
    </location>
</feature>
<dbReference type="AlphaFoldDB" id="A0A8H8BUF2"/>
<evidence type="ECO:0000256" key="3">
    <source>
        <dbReference type="ARBA" id="ARBA00022643"/>
    </source>
</evidence>
<dbReference type="SUPFAM" id="SSF51395">
    <property type="entry name" value="FMN-linked oxidoreductases"/>
    <property type="match status" value="1"/>
</dbReference>
<evidence type="ECO:0000256" key="4">
    <source>
        <dbReference type="ARBA" id="ARBA00023002"/>
    </source>
</evidence>
<dbReference type="OrthoDB" id="1663137at2759"/>
<gene>
    <name evidence="6" type="ORF">IFR04_002800</name>
</gene>
<accession>A0A8H8BUF2</accession>
<dbReference type="EMBL" id="JAFJYH010000025">
    <property type="protein sequence ID" value="KAG4424104.1"/>
    <property type="molecule type" value="Genomic_DNA"/>
</dbReference>
<evidence type="ECO:0000256" key="1">
    <source>
        <dbReference type="ARBA" id="ARBA00005979"/>
    </source>
</evidence>
<dbReference type="PANTHER" id="PTHR43656">
    <property type="entry name" value="BINDING OXIDOREDUCTASE, PUTATIVE (AFU_ORTHOLOGUE AFUA_2G08260)-RELATED"/>
    <property type="match status" value="1"/>
</dbReference>
<proteinExistence type="inferred from homology"/>
<dbReference type="InterPro" id="IPR013785">
    <property type="entry name" value="Aldolase_TIM"/>
</dbReference>
<comment type="caution">
    <text evidence="6">The sequence shown here is derived from an EMBL/GenBank/DDBJ whole genome shotgun (WGS) entry which is preliminary data.</text>
</comment>
<dbReference type="Gene3D" id="3.20.20.70">
    <property type="entry name" value="Aldolase class I"/>
    <property type="match status" value="1"/>
</dbReference>
<dbReference type="GO" id="GO:0010181">
    <property type="term" value="F:FMN binding"/>
    <property type="evidence" value="ECO:0007669"/>
    <property type="project" value="InterPro"/>
</dbReference>
<evidence type="ECO:0000259" key="5">
    <source>
        <dbReference type="Pfam" id="PF00724"/>
    </source>
</evidence>
<comment type="similarity">
    <text evidence="1">Belongs to the NADH:flavin oxidoreductase/NADH oxidase family.</text>
</comment>
<keyword evidence="3" id="KW-0288">FMN</keyword>
<evidence type="ECO:0000313" key="6">
    <source>
        <dbReference type="EMBL" id="KAG4424104.1"/>
    </source>
</evidence>
<dbReference type="GO" id="GO:0016491">
    <property type="term" value="F:oxidoreductase activity"/>
    <property type="evidence" value="ECO:0007669"/>
    <property type="project" value="UniProtKB-KW"/>
</dbReference>
<dbReference type="InterPro" id="IPR051799">
    <property type="entry name" value="NADH_flavin_oxidoreductase"/>
</dbReference>